<dbReference type="RefSeq" id="WP_380798306.1">
    <property type="nucleotide sequence ID" value="NZ_JBHRVU010000005.1"/>
</dbReference>
<dbReference type="PANTHER" id="PTHR41521:SF4">
    <property type="entry name" value="BLR0684 PROTEIN"/>
    <property type="match status" value="1"/>
</dbReference>
<evidence type="ECO:0000313" key="2">
    <source>
        <dbReference type="EMBL" id="MFC3443512.1"/>
    </source>
</evidence>
<proteinExistence type="predicted"/>
<dbReference type="Proteomes" id="UP001595681">
    <property type="component" value="Unassembled WGS sequence"/>
</dbReference>
<dbReference type="PANTHER" id="PTHR41521">
    <property type="match status" value="1"/>
</dbReference>
<evidence type="ECO:0000259" key="1">
    <source>
        <dbReference type="Pfam" id="PF07045"/>
    </source>
</evidence>
<sequence>MTVYLVVELTYLDEGWRADYGRAVPPMVAAAGGRYLAAGAPDVLEGEGDAPDRVVIFDFPSAQALKGFLASPDYQPYAQSRQAGANTRMYLIDAL</sequence>
<comment type="caution">
    <text evidence="2">The sequence shown here is derived from an EMBL/GenBank/DDBJ whole genome shotgun (WGS) entry which is preliminary data.</text>
</comment>
<feature type="domain" description="DUF1330" evidence="1">
    <location>
        <begin position="2"/>
        <end position="94"/>
    </location>
</feature>
<dbReference type="InterPro" id="IPR010753">
    <property type="entry name" value="DUF1330"/>
</dbReference>
<organism evidence="2 3">
    <name type="scientific">Sphingobium rhizovicinum</name>
    <dbReference type="NCBI Taxonomy" id="432308"/>
    <lineage>
        <taxon>Bacteria</taxon>
        <taxon>Pseudomonadati</taxon>
        <taxon>Pseudomonadota</taxon>
        <taxon>Alphaproteobacteria</taxon>
        <taxon>Sphingomonadales</taxon>
        <taxon>Sphingomonadaceae</taxon>
        <taxon>Sphingobium</taxon>
    </lineage>
</organism>
<dbReference type="Gene3D" id="3.30.70.100">
    <property type="match status" value="1"/>
</dbReference>
<dbReference type="InterPro" id="IPR011008">
    <property type="entry name" value="Dimeric_a/b-barrel"/>
</dbReference>
<protein>
    <submittedName>
        <fullName evidence="2">DUF1330 domain-containing protein</fullName>
    </submittedName>
</protein>
<dbReference type="SUPFAM" id="SSF54909">
    <property type="entry name" value="Dimeric alpha+beta barrel"/>
    <property type="match status" value="1"/>
</dbReference>
<dbReference type="EMBL" id="JBHRVU010000005">
    <property type="protein sequence ID" value="MFC3443512.1"/>
    <property type="molecule type" value="Genomic_DNA"/>
</dbReference>
<accession>A0ABV7NKZ8</accession>
<gene>
    <name evidence="2" type="ORF">ACFOKF_20350</name>
</gene>
<evidence type="ECO:0000313" key="3">
    <source>
        <dbReference type="Proteomes" id="UP001595681"/>
    </source>
</evidence>
<dbReference type="Pfam" id="PF07045">
    <property type="entry name" value="DUF1330"/>
    <property type="match status" value="1"/>
</dbReference>
<keyword evidence="3" id="KW-1185">Reference proteome</keyword>
<name>A0ABV7NKZ8_9SPHN</name>
<reference evidence="3" key="1">
    <citation type="journal article" date="2019" name="Int. J. Syst. Evol. Microbiol.">
        <title>The Global Catalogue of Microorganisms (GCM) 10K type strain sequencing project: providing services to taxonomists for standard genome sequencing and annotation.</title>
        <authorList>
            <consortium name="The Broad Institute Genomics Platform"/>
            <consortium name="The Broad Institute Genome Sequencing Center for Infectious Disease"/>
            <person name="Wu L."/>
            <person name="Ma J."/>
        </authorList>
    </citation>
    <scope>NUCLEOTIDE SEQUENCE [LARGE SCALE GENOMIC DNA]</scope>
    <source>
        <strain evidence="3">CCM 7491</strain>
    </source>
</reference>